<organism evidence="1 3">
    <name type="scientific">Nitrosomonas communis</name>
    <dbReference type="NCBI Taxonomy" id="44574"/>
    <lineage>
        <taxon>Bacteria</taxon>
        <taxon>Pseudomonadati</taxon>
        <taxon>Pseudomonadota</taxon>
        <taxon>Betaproteobacteria</taxon>
        <taxon>Nitrosomonadales</taxon>
        <taxon>Nitrosomonadaceae</taxon>
        <taxon>Nitrosomonas</taxon>
    </lineage>
</organism>
<keyword evidence="3" id="KW-1185">Reference proteome</keyword>
<name>A0A0F7KHA2_9PROT</name>
<proteinExistence type="predicted"/>
<dbReference type="RefSeq" id="WP_046850910.1">
    <property type="nucleotide sequence ID" value="NZ_VNHT01000007.1"/>
</dbReference>
<dbReference type="PATRIC" id="fig|44574.3.peg.3740"/>
<reference evidence="3" key="1">
    <citation type="submission" date="2015-05" db="EMBL/GenBank/DDBJ databases">
        <title>Draft genome of Nitrosomonas communis strain Nm2.</title>
        <authorList>
            <person name="Kozlowski J.A."/>
            <person name="Kits K.D."/>
            <person name="Stein L.Y."/>
        </authorList>
    </citation>
    <scope>NUCLEOTIDE SEQUENCE [LARGE SCALE GENOMIC DNA]</scope>
    <source>
        <strain evidence="3">Nm2</strain>
    </source>
</reference>
<gene>
    <name evidence="1" type="ORF">AAW31_15440</name>
    <name evidence="2" type="ORF">BCL69_100773</name>
</gene>
<dbReference type="EMBL" id="VNHT01000007">
    <property type="protein sequence ID" value="TYP91912.1"/>
    <property type="molecule type" value="Genomic_DNA"/>
</dbReference>
<reference evidence="2 4" key="3">
    <citation type="submission" date="2019-07" db="EMBL/GenBank/DDBJ databases">
        <title>Active sludge and wastewater microbial communities from Klosterneuburg, Austria.</title>
        <authorList>
            <person name="Wagner M."/>
        </authorList>
    </citation>
    <scope>NUCLEOTIDE SEQUENCE [LARGE SCALE GENOMIC DNA]</scope>
    <source>
        <strain evidence="2 4">Nm2</strain>
    </source>
</reference>
<dbReference type="EMBL" id="CP011451">
    <property type="protein sequence ID" value="AKH38876.1"/>
    <property type="molecule type" value="Genomic_DNA"/>
</dbReference>
<reference evidence="1 3" key="2">
    <citation type="journal article" date="2016" name="Genome Announc.">
        <title>Genome Sequence of Nitrosomonas communis Strain Nm2, a Mesophilic Ammonia-Oxidizing Bacterium Isolated from Mediterranean Soil.</title>
        <authorList>
            <person name="Kozlowski J.A."/>
            <person name="Kits K.D."/>
            <person name="Stein L.Y."/>
        </authorList>
    </citation>
    <scope>NUCLEOTIDE SEQUENCE [LARGE SCALE GENOMIC DNA]</scope>
    <source>
        <strain evidence="1 3">Nm2</strain>
    </source>
</reference>
<dbReference type="KEGG" id="nco:AAW31_15440"/>
<evidence type="ECO:0000313" key="2">
    <source>
        <dbReference type="EMBL" id="TYP91912.1"/>
    </source>
</evidence>
<dbReference type="Proteomes" id="UP000324176">
    <property type="component" value="Unassembled WGS sequence"/>
</dbReference>
<protein>
    <submittedName>
        <fullName evidence="1">Uncharacterized protein</fullName>
    </submittedName>
</protein>
<sequence>MLNLAGDDSFTVDLQQIMSLFTCLIKSPLINPAKNFFHPHPARWLVVQLAQEDSYESIEEVVGMLSSMLMYELMTLSIPLKM</sequence>
<dbReference type="AlphaFoldDB" id="A0A0F7KHA2"/>
<accession>A0A0F7KHA2</accession>
<evidence type="ECO:0000313" key="3">
    <source>
        <dbReference type="Proteomes" id="UP000034156"/>
    </source>
</evidence>
<evidence type="ECO:0000313" key="1">
    <source>
        <dbReference type="EMBL" id="AKH38876.1"/>
    </source>
</evidence>
<evidence type="ECO:0000313" key="4">
    <source>
        <dbReference type="Proteomes" id="UP000324176"/>
    </source>
</evidence>
<dbReference type="Proteomes" id="UP000034156">
    <property type="component" value="Chromosome"/>
</dbReference>